<evidence type="ECO:0000313" key="1">
    <source>
        <dbReference type="EMBL" id="EJZ60407.1"/>
    </source>
</evidence>
<dbReference type="Proteomes" id="UP000006045">
    <property type="component" value="Chromosome"/>
</dbReference>
<evidence type="ECO:0000313" key="2">
    <source>
        <dbReference type="Proteomes" id="UP000006045"/>
    </source>
</evidence>
<evidence type="ECO:0008006" key="3">
    <source>
        <dbReference type="Google" id="ProtNLM"/>
    </source>
</evidence>
<accession>A0A7U9GVD4</accession>
<dbReference type="RefSeq" id="WP_003228890.1">
    <property type="nucleotide sequence ID" value="NZ_CM001561.1"/>
</dbReference>
<dbReference type="EMBL" id="CM001561">
    <property type="protein sequence ID" value="EJZ60407.1"/>
    <property type="molecule type" value="Genomic_DNA"/>
</dbReference>
<sequence>MSFRLFKTKGFAVQASKAWITDEELLEAFAEMRDGQADNLGGGVWKKRLNANRHRSIVLAKGGRYWIYQVLFAKKDRSNISTAELKDLRKLAKAYAQLSHEQLQGLLAMKEFVEISHE</sequence>
<gene>
    <name evidence="1" type="ORF">I1A_004772</name>
</gene>
<protein>
    <recommendedName>
        <fullName evidence="3">RelE</fullName>
    </recommendedName>
</protein>
<dbReference type="InterPro" id="IPR009387">
    <property type="entry name" value="HigB-2"/>
</dbReference>
<proteinExistence type="predicted"/>
<dbReference type="OrthoDB" id="8607264at2"/>
<organism evidence="1 2">
    <name type="scientific">Pseudomonas fluorescens R124</name>
    <dbReference type="NCBI Taxonomy" id="743713"/>
    <lineage>
        <taxon>Bacteria</taxon>
        <taxon>Pseudomonadati</taxon>
        <taxon>Pseudomonadota</taxon>
        <taxon>Gammaproteobacteria</taxon>
        <taxon>Pseudomonadales</taxon>
        <taxon>Pseudomonadaceae</taxon>
        <taxon>Pseudomonas</taxon>
    </lineage>
</organism>
<dbReference type="AlphaFoldDB" id="A0A7U9GVD4"/>
<dbReference type="PIRSF" id="PIRSF018634">
    <property type="entry name" value="UCP018634"/>
    <property type="match status" value="1"/>
</dbReference>
<dbReference type="Pfam" id="PF06296">
    <property type="entry name" value="RelE"/>
    <property type="match status" value="1"/>
</dbReference>
<reference evidence="1 2" key="1">
    <citation type="submission" date="2012-08" db="EMBL/GenBank/DDBJ databases">
        <title>The genome of cave-isolated P. fluorescens strain R124 demonstrates phenotypic adaptation to the mineral environment.</title>
        <authorList>
            <person name="Barton M.D."/>
            <person name="Petronio M."/>
            <person name="Giarrizzo J.G."/>
            <person name="Bowling B.V."/>
            <person name="Barton H.A."/>
        </authorList>
    </citation>
    <scope>NUCLEOTIDE SEQUENCE [LARGE SCALE GENOMIC DNA]</scope>
    <source>
        <strain evidence="1 2">R124</strain>
    </source>
</reference>
<name>A0A7U9GVD4_PSEFL</name>